<gene>
    <name evidence="3" type="ORF">ABGN05_21010</name>
</gene>
<protein>
    <submittedName>
        <fullName evidence="3">Uncharacterized protein</fullName>
    </submittedName>
</protein>
<proteinExistence type="predicted"/>
<reference evidence="3 4" key="1">
    <citation type="submission" date="2024-05" db="EMBL/GenBank/DDBJ databases">
        <authorList>
            <person name="Jiang F."/>
        </authorList>
    </citation>
    <scope>NUCLEOTIDE SEQUENCE [LARGE SCALE GENOMIC DNA]</scope>
    <source>
        <strain evidence="3 4">LZ166</strain>
    </source>
</reference>
<feature type="compositionally biased region" description="Polar residues" evidence="1">
    <location>
        <begin position="22"/>
        <end position="37"/>
    </location>
</feature>
<feature type="signal peptide" evidence="2">
    <location>
        <begin position="1"/>
        <end position="21"/>
    </location>
</feature>
<dbReference type="RefSeq" id="WP_367956022.1">
    <property type="nucleotide sequence ID" value="NZ_JBDPGJ010000005.1"/>
</dbReference>
<organism evidence="3 4">
    <name type="scientific">Aquibium pacificus</name>
    <dbReference type="NCBI Taxonomy" id="3153579"/>
    <lineage>
        <taxon>Bacteria</taxon>
        <taxon>Pseudomonadati</taxon>
        <taxon>Pseudomonadota</taxon>
        <taxon>Alphaproteobacteria</taxon>
        <taxon>Hyphomicrobiales</taxon>
        <taxon>Phyllobacteriaceae</taxon>
        <taxon>Aquibium</taxon>
    </lineage>
</organism>
<evidence type="ECO:0000256" key="1">
    <source>
        <dbReference type="SAM" id="MobiDB-lite"/>
    </source>
</evidence>
<keyword evidence="4" id="KW-1185">Reference proteome</keyword>
<feature type="chain" id="PRO_5045493802" evidence="2">
    <location>
        <begin position="22"/>
        <end position="117"/>
    </location>
</feature>
<evidence type="ECO:0000256" key="2">
    <source>
        <dbReference type="SAM" id="SignalP"/>
    </source>
</evidence>
<name>A0ABV3SQC3_9HYPH</name>
<comment type="caution">
    <text evidence="3">The sequence shown here is derived from an EMBL/GenBank/DDBJ whole genome shotgun (WGS) entry which is preliminary data.</text>
</comment>
<evidence type="ECO:0000313" key="3">
    <source>
        <dbReference type="EMBL" id="MEX0408144.1"/>
    </source>
</evidence>
<feature type="region of interest" description="Disordered" evidence="1">
    <location>
        <begin position="21"/>
        <end position="54"/>
    </location>
</feature>
<keyword evidence="2" id="KW-0732">Signal</keyword>
<evidence type="ECO:0000313" key="4">
    <source>
        <dbReference type="Proteomes" id="UP001556692"/>
    </source>
</evidence>
<accession>A0ABV3SQC3</accession>
<sequence length="117" mass="12212">MKTAIIAAFAAASMFAGSALAQSTGSTASGQNGSGPNIMSDMEQSMMDENPGMASFFTDDTMSELRGEDEFKAAWDGMSDEDRTRLQAACESPDMNDSTFSRGTLSLCAQVKAANAG</sequence>
<dbReference type="Proteomes" id="UP001556692">
    <property type="component" value="Unassembled WGS sequence"/>
</dbReference>
<dbReference type="EMBL" id="JBDPGJ010000005">
    <property type="protein sequence ID" value="MEX0408144.1"/>
    <property type="molecule type" value="Genomic_DNA"/>
</dbReference>